<dbReference type="CDD" id="cd09274">
    <property type="entry name" value="RNase_HI_RT_Ty3"/>
    <property type="match status" value="1"/>
</dbReference>
<gene>
    <name evidence="8" type="ORF">AVEN_84833_1</name>
</gene>
<protein>
    <recommendedName>
        <fullName evidence="7">Reverse transcriptase RNase H-like domain-containing protein</fullName>
    </recommendedName>
</protein>
<dbReference type="OrthoDB" id="7305312at2759"/>
<dbReference type="FunFam" id="3.10.20.370:FF:000001">
    <property type="entry name" value="Retrovirus-related Pol polyprotein from transposon 17.6-like protein"/>
    <property type="match status" value="1"/>
</dbReference>
<dbReference type="Gene3D" id="3.10.20.370">
    <property type="match status" value="1"/>
</dbReference>
<proteinExistence type="predicted"/>
<dbReference type="InterPro" id="IPR043502">
    <property type="entry name" value="DNA/RNA_pol_sf"/>
</dbReference>
<dbReference type="GO" id="GO:0003964">
    <property type="term" value="F:RNA-directed DNA polymerase activity"/>
    <property type="evidence" value="ECO:0007669"/>
    <property type="project" value="UniProtKB-KW"/>
</dbReference>
<evidence type="ECO:0000313" key="9">
    <source>
        <dbReference type="Proteomes" id="UP000499080"/>
    </source>
</evidence>
<keyword evidence="3" id="KW-0540">Nuclease</keyword>
<dbReference type="PANTHER" id="PTHR34072:SF52">
    <property type="entry name" value="RIBONUCLEASE H"/>
    <property type="match status" value="1"/>
</dbReference>
<dbReference type="AlphaFoldDB" id="A0A4Y2IWX1"/>
<evidence type="ECO:0000256" key="6">
    <source>
        <dbReference type="ARBA" id="ARBA00022918"/>
    </source>
</evidence>
<keyword evidence="2" id="KW-0548">Nucleotidyltransferase</keyword>
<evidence type="ECO:0000256" key="3">
    <source>
        <dbReference type="ARBA" id="ARBA00022722"/>
    </source>
</evidence>
<organism evidence="8 9">
    <name type="scientific">Araneus ventricosus</name>
    <name type="common">Orbweaver spider</name>
    <name type="synonym">Epeira ventricosa</name>
    <dbReference type="NCBI Taxonomy" id="182803"/>
    <lineage>
        <taxon>Eukaryota</taxon>
        <taxon>Metazoa</taxon>
        <taxon>Ecdysozoa</taxon>
        <taxon>Arthropoda</taxon>
        <taxon>Chelicerata</taxon>
        <taxon>Arachnida</taxon>
        <taxon>Araneae</taxon>
        <taxon>Araneomorphae</taxon>
        <taxon>Entelegynae</taxon>
        <taxon>Araneoidea</taxon>
        <taxon>Araneidae</taxon>
        <taxon>Araneus</taxon>
    </lineage>
</organism>
<dbReference type="Pfam" id="PF17917">
    <property type="entry name" value="RT_RNaseH"/>
    <property type="match status" value="1"/>
</dbReference>
<keyword evidence="5" id="KW-0378">Hydrolase</keyword>
<dbReference type="PANTHER" id="PTHR34072">
    <property type="entry name" value="ENZYMATIC POLYPROTEIN-RELATED"/>
    <property type="match status" value="1"/>
</dbReference>
<evidence type="ECO:0000313" key="8">
    <source>
        <dbReference type="EMBL" id="GBM82408.1"/>
    </source>
</evidence>
<dbReference type="EMBL" id="BGPR01003008">
    <property type="protein sequence ID" value="GBM82408.1"/>
    <property type="molecule type" value="Genomic_DNA"/>
</dbReference>
<dbReference type="GO" id="GO:0016787">
    <property type="term" value="F:hydrolase activity"/>
    <property type="evidence" value="ECO:0007669"/>
    <property type="project" value="UniProtKB-KW"/>
</dbReference>
<evidence type="ECO:0000256" key="5">
    <source>
        <dbReference type="ARBA" id="ARBA00022801"/>
    </source>
</evidence>
<keyword evidence="9" id="KW-1185">Reference proteome</keyword>
<sequence length="129" mass="15188">MSEYPVLRIYKYGRRIELHIDASKQGYGALLLQEAEDGKLHPIYHMSKKTSPVEEKYDSYELEVLAIITALKKFRVYLLGQHFKVVTDCSAFQKTMHEKDLITRIARWALQSEEFHYEIDTEPETECNM</sequence>
<dbReference type="InterPro" id="IPR041373">
    <property type="entry name" value="RT_RNaseH"/>
</dbReference>
<evidence type="ECO:0000259" key="7">
    <source>
        <dbReference type="Pfam" id="PF17917"/>
    </source>
</evidence>
<evidence type="ECO:0000256" key="2">
    <source>
        <dbReference type="ARBA" id="ARBA00022695"/>
    </source>
</evidence>
<evidence type="ECO:0000256" key="1">
    <source>
        <dbReference type="ARBA" id="ARBA00022679"/>
    </source>
</evidence>
<dbReference type="GO" id="GO:0004519">
    <property type="term" value="F:endonuclease activity"/>
    <property type="evidence" value="ECO:0007669"/>
    <property type="project" value="UniProtKB-KW"/>
</dbReference>
<dbReference type="Proteomes" id="UP000499080">
    <property type="component" value="Unassembled WGS sequence"/>
</dbReference>
<comment type="caution">
    <text evidence="8">The sequence shown here is derived from an EMBL/GenBank/DDBJ whole genome shotgun (WGS) entry which is preliminary data.</text>
</comment>
<name>A0A4Y2IWX1_ARAVE</name>
<accession>A0A4Y2IWX1</accession>
<keyword evidence="6" id="KW-0695">RNA-directed DNA polymerase</keyword>
<keyword evidence="1" id="KW-0808">Transferase</keyword>
<evidence type="ECO:0000256" key="4">
    <source>
        <dbReference type="ARBA" id="ARBA00022759"/>
    </source>
</evidence>
<dbReference type="SUPFAM" id="SSF56672">
    <property type="entry name" value="DNA/RNA polymerases"/>
    <property type="match status" value="1"/>
</dbReference>
<keyword evidence="4" id="KW-0255">Endonuclease</keyword>
<reference evidence="8 9" key="1">
    <citation type="journal article" date="2019" name="Sci. Rep.">
        <title>Orb-weaving spider Araneus ventricosus genome elucidates the spidroin gene catalogue.</title>
        <authorList>
            <person name="Kono N."/>
            <person name="Nakamura H."/>
            <person name="Ohtoshi R."/>
            <person name="Moran D.A.P."/>
            <person name="Shinohara A."/>
            <person name="Yoshida Y."/>
            <person name="Fujiwara M."/>
            <person name="Mori M."/>
            <person name="Tomita M."/>
            <person name="Arakawa K."/>
        </authorList>
    </citation>
    <scope>NUCLEOTIDE SEQUENCE [LARGE SCALE GENOMIC DNA]</scope>
</reference>
<feature type="domain" description="Reverse transcriptase RNase H-like" evidence="7">
    <location>
        <begin position="14"/>
        <end position="114"/>
    </location>
</feature>